<reference evidence="2" key="1">
    <citation type="submission" date="2018-11" db="EMBL/GenBank/DDBJ databases">
        <authorList>
            <consortium name="Pathogen Informatics"/>
        </authorList>
    </citation>
    <scope>NUCLEOTIDE SEQUENCE</scope>
</reference>
<name>A0A3S4ZYH5_9PLAT</name>
<feature type="compositionally biased region" description="Basic and acidic residues" evidence="1">
    <location>
        <begin position="63"/>
        <end position="77"/>
    </location>
</feature>
<dbReference type="AlphaFoldDB" id="A0A3S4ZYH5"/>
<dbReference type="EMBL" id="CAAALY010023585">
    <property type="protein sequence ID" value="VEL15141.1"/>
    <property type="molecule type" value="Genomic_DNA"/>
</dbReference>
<accession>A0A3S4ZYH5</accession>
<feature type="compositionally biased region" description="Polar residues" evidence="1">
    <location>
        <begin position="85"/>
        <end position="102"/>
    </location>
</feature>
<evidence type="ECO:0000313" key="3">
    <source>
        <dbReference type="Proteomes" id="UP000784294"/>
    </source>
</evidence>
<proteinExistence type="predicted"/>
<feature type="region of interest" description="Disordered" evidence="1">
    <location>
        <begin position="54"/>
        <end position="102"/>
    </location>
</feature>
<comment type="caution">
    <text evidence="2">The sequence shown here is derived from an EMBL/GenBank/DDBJ whole genome shotgun (WGS) entry which is preliminary data.</text>
</comment>
<protein>
    <submittedName>
        <fullName evidence="2">Uncharacterized protein</fullName>
    </submittedName>
</protein>
<gene>
    <name evidence="2" type="ORF">PXEA_LOCUS8581</name>
</gene>
<organism evidence="2 3">
    <name type="scientific">Protopolystoma xenopodis</name>
    <dbReference type="NCBI Taxonomy" id="117903"/>
    <lineage>
        <taxon>Eukaryota</taxon>
        <taxon>Metazoa</taxon>
        <taxon>Spiralia</taxon>
        <taxon>Lophotrochozoa</taxon>
        <taxon>Platyhelminthes</taxon>
        <taxon>Monogenea</taxon>
        <taxon>Polyopisthocotylea</taxon>
        <taxon>Polystomatidea</taxon>
        <taxon>Polystomatidae</taxon>
        <taxon>Protopolystoma</taxon>
    </lineage>
</organism>
<evidence type="ECO:0000313" key="2">
    <source>
        <dbReference type="EMBL" id="VEL15141.1"/>
    </source>
</evidence>
<evidence type="ECO:0000256" key="1">
    <source>
        <dbReference type="SAM" id="MobiDB-lite"/>
    </source>
</evidence>
<dbReference type="Proteomes" id="UP000784294">
    <property type="component" value="Unassembled WGS sequence"/>
</dbReference>
<feature type="non-terminal residue" evidence="2">
    <location>
        <position position="1"/>
    </location>
</feature>
<sequence>MFVHPGHPRSLIPTSYVAPSGDVVVSNALTSSAHHPRIMSRQDDLQTVSSFKASRNTFPASDSDAREPGMPESSLDHRGRKRQLGATSTVTLGHSATTNDLH</sequence>
<keyword evidence="3" id="KW-1185">Reference proteome</keyword>